<organism evidence="6 7">
    <name type="scientific">Candolleomyces aberdarensis</name>
    <dbReference type="NCBI Taxonomy" id="2316362"/>
    <lineage>
        <taxon>Eukaryota</taxon>
        <taxon>Fungi</taxon>
        <taxon>Dikarya</taxon>
        <taxon>Basidiomycota</taxon>
        <taxon>Agaricomycotina</taxon>
        <taxon>Agaricomycetes</taxon>
        <taxon>Agaricomycetidae</taxon>
        <taxon>Agaricales</taxon>
        <taxon>Agaricineae</taxon>
        <taxon>Psathyrellaceae</taxon>
        <taxon>Candolleomyces</taxon>
    </lineage>
</organism>
<dbReference type="Pfam" id="PF00665">
    <property type="entry name" value="rve"/>
    <property type="match status" value="1"/>
</dbReference>
<dbReference type="InterPro" id="IPR041577">
    <property type="entry name" value="RT_RNaseH_2"/>
</dbReference>
<evidence type="ECO:0000256" key="2">
    <source>
        <dbReference type="ARBA" id="ARBA00023268"/>
    </source>
</evidence>
<evidence type="ECO:0000256" key="1">
    <source>
        <dbReference type="ARBA" id="ARBA00022884"/>
    </source>
</evidence>
<dbReference type="SUPFAM" id="SSF53098">
    <property type="entry name" value="Ribonuclease H-like"/>
    <property type="match status" value="1"/>
</dbReference>
<dbReference type="InterPro" id="IPR043128">
    <property type="entry name" value="Rev_trsase/Diguanyl_cyclase"/>
</dbReference>
<dbReference type="InterPro" id="IPR000477">
    <property type="entry name" value="RT_dom"/>
</dbReference>
<dbReference type="CDD" id="cd01647">
    <property type="entry name" value="RT_LTR"/>
    <property type="match status" value="1"/>
</dbReference>
<accession>A0A4Q2D612</accession>
<proteinExistence type="predicted"/>
<feature type="region of interest" description="Disordered" evidence="4">
    <location>
        <begin position="1231"/>
        <end position="1294"/>
    </location>
</feature>
<dbReference type="InterPro" id="IPR043502">
    <property type="entry name" value="DNA/RNA_pol_sf"/>
</dbReference>
<evidence type="ECO:0000313" key="7">
    <source>
        <dbReference type="Proteomes" id="UP000290288"/>
    </source>
</evidence>
<dbReference type="Gene3D" id="1.10.340.70">
    <property type="match status" value="1"/>
</dbReference>
<keyword evidence="1" id="KW-0694">RNA-binding</keyword>
<dbReference type="GO" id="GO:0015074">
    <property type="term" value="P:DNA integration"/>
    <property type="evidence" value="ECO:0007669"/>
    <property type="project" value="InterPro"/>
</dbReference>
<dbReference type="GO" id="GO:0003824">
    <property type="term" value="F:catalytic activity"/>
    <property type="evidence" value="ECO:0007669"/>
    <property type="project" value="UniProtKB-KW"/>
</dbReference>
<dbReference type="InterPro" id="IPR050951">
    <property type="entry name" value="Retrovirus_Pol_polyprotein"/>
</dbReference>
<dbReference type="OrthoDB" id="3234307at2759"/>
<keyword evidence="3" id="KW-0175">Coiled coil</keyword>
<dbReference type="InterPro" id="IPR036397">
    <property type="entry name" value="RNaseH_sf"/>
</dbReference>
<keyword evidence="2" id="KW-0511">Multifunctional enzyme</keyword>
<dbReference type="GO" id="GO:0005634">
    <property type="term" value="C:nucleus"/>
    <property type="evidence" value="ECO:0007669"/>
    <property type="project" value="UniProtKB-ARBA"/>
</dbReference>
<evidence type="ECO:0000256" key="3">
    <source>
        <dbReference type="SAM" id="Coils"/>
    </source>
</evidence>
<comment type="caution">
    <text evidence="6">The sequence shown here is derived from an EMBL/GenBank/DDBJ whole genome shotgun (WGS) entry which is preliminary data.</text>
</comment>
<dbReference type="PANTHER" id="PTHR37984">
    <property type="entry name" value="PROTEIN CBG26694"/>
    <property type="match status" value="1"/>
</dbReference>
<dbReference type="EMBL" id="SDEE01000631">
    <property type="protein sequence ID" value="RXW14873.1"/>
    <property type="molecule type" value="Genomic_DNA"/>
</dbReference>
<dbReference type="PANTHER" id="PTHR37984:SF5">
    <property type="entry name" value="PROTEIN NYNRIN-LIKE"/>
    <property type="match status" value="1"/>
</dbReference>
<reference evidence="6 7" key="1">
    <citation type="submission" date="2019-01" db="EMBL/GenBank/DDBJ databases">
        <title>Draft genome sequence of Psathyrella aberdarensis IHI B618.</title>
        <authorList>
            <person name="Buettner E."/>
            <person name="Kellner H."/>
        </authorList>
    </citation>
    <scope>NUCLEOTIDE SEQUENCE [LARGE SCALE GENOMIC DNA]</scope>
    <source>
        <strain evidence="6 7">IHI B618</strain>
    </source>
</reference>
<dbReference type="PROSITE" id="PS50994">
    <property type="entry name" value="INTEGRASE"/>
    <property type="match status" value="1"/>
</dbReference>
<dbReference type="SUPFAM" id="SSF56672">
    <property type="entry name" value="DNA/RNA polymerases"/>
    <property type="match status" value="1"/>
</dbReference>
<dbReference type="InterPro" id="IPR001584">
    <property type="entry name" value="Integrase_cat-core"/>
</dbReference>
<protein>
    <recommendedName>
        <fullName evidence="5">Integrase catalytic domain-containing protein</fullName>
    </recommendedName>
</protein>
<dbReference type="Pfam" id="PF00078">
    <property type="entry name" value="RVT_1"/>
    <property type="match status" value="1"/>
</dbReference>
<feature type="domain" description="Integrase catalytic" evidence="5">
    <location>
        <begin position="900"/>
        <end position="1069"/>
    </location>
</feature>
<dbReference type="InterPro" id="IPR012337">
    <property type="entry name" value="RNaseH-like_sf"/>
</dbReference>
<dbReference type="Pfam" id="PF17919">
    <property type="entry name" value="RT_RNaseH_2"/>
    <property type="match status" value="1"/>
</dbReference>
<dbReference type="STRING" id="2316362.A0A4Q2D612"/>
<evidence type="ECO:0000259" key="5">
    <source>
        <dbReference type="PROSITE" id="PS50994"/>
    </source>
</evidence>
<evidence type="ECO:0000256" key="4">
    <source>
        <dbReference type="SAM" id="MobiDB-lite"/>
    </source>
</evidence>
<evidence type="ECO:0000313" key="6">
    <source>
        <dbReference type="EMBL" id="RXW14873.1"/>
    </source>
</evidence>
<feature type="compositionally biased region" description="Basic and acidic residues" evidence="4">
    <location>
        <begin position="1238"/>
        <end position="1254"/>
    </location>
</feature>
<feature type="coiled-coil region" evidence="3">
    <location>
        <begin position="75"/>
        <end position="102"/>
    </location>
</feature>
<gene>
    <name evidence="6" type="ORF">EST38_g10981</name>
</gene>
<keyword evidence="7" id="KW-1185">Reference proteome</keyword>
<dbReference type="Gene3D" id="3.30.70.270">
    <property type="match status" value="2"/>
</dbReference>
<dbReference type="Proteomes" id="UP000290288">
    <property type="component" value="Unassembled WGS sequence"/>
</dbReference>
<dbReference type="CDD" id="cd09274">
    <property type="entry name" value="RNase_HI_RT_Ty3"/>
    <property type="match status" value="1"/>
</dbReference>
<sequence length="1294" mass="145458">MCEGDFEVFSSGGAWTVLIGKPLLEGFGAIHDYSTDTISIPKRGSKEVAVIRNQNEQYRAIAVEAGKRGQGEAKVGVAKAKVEEIEEEKTRLEEMKEDEGERRGMDNVAETVAVIHPVPTQELMKEARIAEDESVTGTEQPDVTRKFEPTVLTRNTEPFMPERVAAVLKEVSIGEDLTGEERQVVEGMIAEFADCFALSMSEVSVVEGAYHRLDIPKDAKFRTRVGQRPLTPPQKEFFNGVLDQMLEADVIEPIHYQDVKCCSATTLARKAHEGGGMTLEELQHRVNEECIAAGFPSAFDLPPRPQPSLDQDMAPTSALKTKWRVCQDFAELNKVTQVLPMPQGDIRAKQQNLAGHRWVSIFDFANGFYACEIRPEDRLYLCFYVEGRGYFAYKRMPFGLTGAPSTFAQMTARALGDLTGTLFELFVDDGGMAGDSFVEMVEKTRTLFQRIRETGLSLSASKSRFFMSEAVFAGGRVGKDGIKADLTKLTAIADWRRPEDLQNLGAFLGLAGYFRSLIKGYAAIAQPLTDLARKLSIDIPRTKGKRAYTRAVKGQPLGDAWNDEHTEAFLRLKVALTSEPVLKGPKYDGTPFIVTTDGCMYGFAGMVTQKSTTILPNGTEKTALHPISFVSKRTSPTEEKYKPFLLEFAALKYTLDKCADMLWGYPIEIETDCQALRDHLLNDKPNSTHARWRDGILAFNIVDVRHRPGRLNPVADGLSRKFVNLPKEKGDGHEWTVSEDWEARTGMEFDLFQVLDFQGVAASEEFSALRGRFKNERVFQEVVDAMLELDKGKSLRERKQARHRAKEYMIEDGRLWKVGSPKSIRARSRVECISQEEAEAMAWEVHRDGGHFHRDSIKAQLLDRIASPKLDQSITRAIMNCGKCKAFGSTHLHSLLQPITRRHPFELMAADTLSMPKGKGGYTKLGMYIDVYSQHVWVDKLKSAATGKTTVKAFGTICNLYTAPEALMTDGGPEFDNKELREECQKRGTKLHITPAYSPWVNGLIEGTNSRLLGILKRLCAPDIGEDEVDKMETPYDWPDHLETAVRNLNERILQSLKFSPNELLLGLVVNTPQTPMEDASAEVTPEDVSLQMAYVSQQHLDGYSQMVDHTHRRKEVFDRHVLSRAPKEVVFRAGDLVQVYRNDLEYTFKTERKLVPKFSAPRRVVSRNRNSYQLQSLEGMPLPGWYHARRLRLFIPRKGTELEKVQKELEDRWREMEDERDVAEYEKSNAEMGVEIDVDRRESTQDAEGRGGVEFEDGERDEVGGDSDLVGSPFERNEGVATPGVGTCGSEDR</sequence>
<name>A0A4Q2D612_9AGAR</name>
<dbReference type="Gene3D" id="3.30.420.10">
    <property type="entry name" value="Ribonuclease H-like superfamily/Ribonuclease H"/>
    <property type="match status" value="1"/>
</dbReference>
<dbReference type="GO" id="GO:0003723">
    <property type="term" value="F:RNA binding"/>
    <property type="evidence" value="ECO:0007669"/>
    <property type="project" value="UniProtKB-KW"/>
</dbReference>
<dbReference type="Gene3D" id="3.10.10.10">
    <property type="entry name" value="HIV Type 1 Reverse Transcriptase, subunit A, domain 1"/>
    <property type="match status" value="1"/>
</dbReference>